<name>A0A0D2MHZ2_HYPSF</name>
<feature type="coiled-coil region" evidence="1">
    <location>
        <begin position="210"/>
        <end position="237"/>
    </location>
</feature>
<feature type="region of interest" description="Disordered" evidence="2">
    <location>
        <begin position="142"/>
        <end position="189"/>
    </location>
</feature>
<evidence type="ECO:0000256" key="1">
    <source>
        <dbReference type="SAM" id="Coils"/>
    </source>
</evidence>
<gene>
    <name evidence="3" type="ORF">HYPSUDRAFT_54447</name>
</gene>
<dbReference type="Proteomes" id="UP000054270">
    <property type="component" value="Unassembled WGS sequence"/>
</dbReference>
<reference evidence="4" key="1">
    <citation type="submission" date="2014-04" db="EMBL/GenBank/DDBJ databases">
        <title>Evolutionary Origins and Diversification of the Mycorrhizal Mutualists.</title>
        <authorList>
            <consortium name="DOE Joint Genome Institute"/>
            <consortium name="Mycorrhizal Genomics Consortium"/>
            <person name="Kohler A."/>
            <person name="Kuo A."/>
            <person name="Nagy L.G."/>
            <person name="Floudas D."/>
            <person name="Copeland A."/>
            <person name="Barry K.W."/>
            <person name="Cichocki N."/>
            <person name="Veneault-Fourrey C."/>
            <person name="LaButti K."/>
            <person name="Lindquist E.A."/>
            <person name="Lipzen A."/>
            <person name="Lundell T."/>
            <person name="Morin E."/>
            <person name="Murat C."/>
            <person name="Riley R."/>
            <person name="Ohm R."/>
            <person name="Sun H."/>
            <person name="Tunlid A."/>
            <person name="Henrissat B."/>
            <person name="Grigoriev I.V."/>
            <person name="Hibbett D.S."/>
            <person name="Martin F."/>
        </authorList>
    </citation>
    <scope>NUCLEOTIDE SEQUENCE [LARGE SCALE GENOMIC DNA]</scope>
    <source>
        <strain evidence="4">FD-334 SS-4</strain>
    </source>
</reference>
<keyword evidence="1" id="KW-0175">Coiled coil</keyword>
<dbReference type="AlphaFoldDB" id="A0A0D2MHZ2"/>
<evidence type="ECO:0000313" key="3">
    <source>
        <dbReference type="EMBL" id="KJA23248.1"/>
    </source>
</evidence>
<proteinExistence type="predicted"/>
<accession>A0A0D2MHZ2</accession>
<sequence length="584" mass="65417">MPLTSAASGSFELATDLLRTTPFITGFPMGNSGGATPITSSGFSPGEPFSAELDAALEKLANLADKQVEDKQQLLDGQENLRKGFVEAQEKRDTKFREEMLAAQKTLVEALRLEFLDLQRQQTIREDGIRQELVEAQRKREADAQLARDEKEADAQLARDAKEADAQMVRDKKQADARHAQDKQNAKWCAARDRKASDLLLKQRDKDNMRDKKEAAAAAAQVRKDALQAKKEAAQTKLHQDEMLAHEARFATQILASTQISAEVRALTDQLLAERLEKKLLKEDLEVQAAAFQAQTVKFDAQAAKFDAQTIRADKQEQLLKILLQKMDEQQSGTEARDRRVDDLSRDFVEQKKREEENGQHFSSRVDKQDECLASLSSMFGNVQIWTLSQDAGDLAMVRARALVDKMMRATAHALRIPDFTLHGLNGSRQFRRALNTNGRELPSNATEEQIRVDDEYRRRFLTTLLENEVTNSQGVRVTEKDRSPLQRGLISILDSADAMIALSANRHPIRLAGNYHAHSVQSMSHLHSQLENDENYPLDPSSKKALQVFTKFFLSMPTLLPPSLFGNPFKAGPAFPSLSGPST</sequence>
<protein>
    <submittedName>
        <fullName evidence="3">Uncharacterized protein</fullName>
    </submittedName>
</protein>
<organism evidence="3 4">
    <name type="scientific">Hypholoma sublateritium (strain FD-334 SS-4)</name>
    <dbReference type="NCBI Taxonomy" id="945553"/>
    <lineage>
        <taxon>Eukaryota</taxon>
        <taxon>Fungi</taxon>
        <taxon>Dikarya</taxon>
        <taxon>Basidiomycota</taxon>
        <taxon>Agaricomycotina</taxon>
        <taxon>Agaricomycetes</taxon>
        <taxon>Agaricomycetidae</taxon>
        <taxon>Agaricales</taxon>
        <taxon>Agaricineae</taxon>
        <taxon>Strophariaceae</taxon>
        <taxon>Hypholoma</taxon>
    </lineage>
</organism>
<dbReference type="EMBL" id="KN817544">
    <property type="protein sequence ID" value="KJA23248.1"/>
    <property type="molecule type" value="Genomic_DNA"/>
</dbReference>
<evidence type="ECO:0000256" key="2">
    <source>
        <dbReference type="SAM" id="MobiDB-lite"/>
    </source>
</evidence>
<evidence type="ECO:0000313" key="4">
    <source>
        <dbReference type="Proteomes" id="UP000054270"/>
    </source>
</evidence>
<keyword evidence="4" id="KW-1185">Reference proteome</keyword>